<gene>
    <name evidence="5" type="ORF">H8S18_03425</name>
</gene>
<dbReference type="RefSeq" id="WP_186856882.1">
    <property type="nucleotide sequence ID" value="NZ_JACOON010000001.1"/>
</dbReference>
<dbReference type="Pfam" id="PF02574">
    <property type="entry name" value="S-methyl_trans"/>
    <property type="match status" value="1"/>
</dbReference>
<dbReference type="Gene3D" id="3.20.20.330">
    <property type="entry name" value="Homocysteine-binding-like domain"/>
    <property type="match status" value="1"/>
</dbReference>
<feature type="binding site" evidence="3">
    <location>
        <position position="271"/>
    </location>
    <ligand>
        <name>Zn(2+)</name>
        <dbReference type="ChEBI" id="CHEBI:29105"/>
    </ligand>
</feature>
<feature type="binding site" evidence="3">
    <location>
        <position position="205"/>
    </location>
    <ligand>
        <name>Zn(2+)</name>
        <dbReference type="ChEBI" id="CHEBI:29105"/>
    </ligand>
</feature>
<dbReference type="SUPFAM" id="SSF82282">
    <property type="entry name" value="Homocysteine S-methyltransferase"/>
    <property type="match status" value="1"/>
</dbReference>
<evidence type="ECO:0000256" key="1">
    <source>
        <dbReference type="ARBA" id="ARBA00022603"/>
    </source>
</evidence>
<proteinExistence type="predicted"/>
<keyword evidence="2 3" id="KW-0808">Transferase</keyword>
<dbReference type="InterPro" id="IPR036589">
    <property type="entry name" value="HCY_dom_sf"/>
</dbReference>
<dbReference type="EMBL" id="JACOON010000001">
    <property type="protein sequence ID" value="MBC5647383.1"/>
    <property type="molecule type" value="Genomic_DNA"/>
</dbReference>
<keyword evidence="3" id="KW-0479">Metal-binding</keyword>
<dbReference type="PANTHER" id="PTHR45833:SF2">
    <property type="entry name" value="BIFUNCTIONAL HOMOCYSTEINE S-METHYLTRANSFERASE_5,10-METHYLENETETRAHYDROFOLATE REDUCTASE"/>
    <property type="match status" value="1"/>
</dbReference>
<comment type="cofactor">
    <cofactor evidence="3">
        <name>Zn(2+)</name>
        <dbReference type="ChEBI" id="CHEBI:29105"/>
    </cofactor>
</comment>
<keyword evidence="1 3" id="KW-0489">Methyltransferase</keyword>
<name>A0ABR7EE05_9FIRM</name>
<evidence type="ECO:0000313" key="5">
    <source>
        <dbReference type="EMBL" id="MBC5647383.1"/>
    </source>
</evidence>
<reference evidence="5 6" key="1">
    <citation type="submission" date="2020-08" db="EMBL/GenBank/DDBJ databases">
        <title>Genome public.</title>
        <authorList>
            <person name="Liu C."/>
            <person name="Sun Q."/>
        </authorList>
    </citation>
    <scope>NUCLEOTIDE SEQUENCE [LARGE SCALE GENOMIC DNA]</scope>
    <source>
        <strain evidence="5 6">NSJ-35</strain>
    </source>
</reference>
<feature type="binding site" evidence="3">
    <location>
        <position position="270"/>
    </location>
    <ligand>
        <name>Zn(2+)</name>
        <dbReference type="ChEBI" id="CHEBI:29105"/>
    </ligand>
</feature>
<evidence type="ECO:0000256" key="3">
    <source>
        <dbReference type="PROSITE-ProRule" id="PRU00333"/>
    </source>
</evidence>
<dbReference type="PANTHER" id="PTHR45833">
    <property type="entry name" value="METHIONINE SYNTHASE"/>
    <property type="match status" value="1"/>
</dbReference>
<feature type="domain" description="Hcy-binding" evidence="4">
    <location>
        <begin position="1"/>
        <end position="285"/>
    </location>
</feature>
<dbReference type="Proteomes" id="UP000606889">
    <property type="component" value="Unassembled WGS sequence"/>
</dbReference>
<dbReference type="PROSITE" id="PS50970">
    <property type="entry name" value="HCY"/>
    <property type="match status" value="1"/>
</dbReference>
<sequence length="416" mass="43767">MNLLKQCKDRALIYDGSKGVMLQLKGLSGGDSAEEWNLTHPEKVKEVYEDYIAAGADVIQTNTFCANAPSLRNHGLEDKLYELNYEGARLALSCTAGTNVAVAASIGPTGLFFQPAGDMVFDSMVEVFKQQLKPIKDAGVSLINFETFTDLNEMRAAMVAAQEIGGLAVISSMTFDGGRTMSGNTPAACAVTCAALGAMFVGANCSGGPESLLEPIGEMAGAVNIPLSVKPNAGLPEMESGVAVFKQKPEDFARLAPDFIKRGVRLIGGCCGSGPDHIKALRAAVMETEVSEQPRGAGEMLASAYEAIPVAGLRTTEMKVCTDSIVAGMQGGDYYCLMDAIPADAGDADAVILDFGSLEPFFDLWSFTSTLGMFLKKPIVVKAENTEVAEGFLRCYAGRAGLAVSGLAEAYGAIKL</sequence>
<keyword evidence="6" id="KW-1185">Reference proteome</keyword>
<dbReference type="InterPro" id="IPR050554">
    <property type="entry name" value="Met_Synthase/Corrinoid"/>
</dbReference>
<evidence type="ECO:0000256" key="2">
    <source>
        <dbReference type="ARBA" id="ARBA00022679"/>
    </source>
</evidence>
<comment type="caution">
    <text evidence="5">The sequence shown here is derived from an EMBL/GenBank/DDBJ whole genome shotgun (WGS) entry which is preliminary data.</text>
</comment>
<evidence type="ECO:0000313" key="6">
    <source>
        <dbReference type="Proteomes" id="UP000606889"/>
    </source>
</evidence>
<evidence type="ECO:0000259" key="4">
    <source>
        <dbReference type="PROSITE" id="PS50970"/>
    </source>
</evidence>
<organism evidence="5 6">
    <name type="scientific">Christensenella tenuis</name>
    <dbReference type="NCBI Taxonomy" id="2763033"/>
    <lineage>
        <taxon>Bacteria</taxon>
        <taxon>Bacillati</taxon>
        <taxon>Bacillota</taxon>
        <taxon>Clostridia</taxon>
        <taxon>Christensenellales</taxon>
        <taxon>Christensenellaceae</taxon>
        <taxon>Christensenella</taxon>
    </lineage>
</organism>
<protein>
    <submittedName>
        <fullName evidence="5">Homocysteine S-methyltransferase family protein</fullName>
    </submittedName>
</protein>
<accession>A0ABR7EE05</accession>
<dbReference type="InterPro" id="IPR003726">
    <property type="entry name" value="HCY_dom"/>
</dbReference>
<keyword evidence="3" id="KW-0862">Zinc</keyword>